<organism evidence="10 11">
    <name type="scientific">Paenibacillus tritici</name>
    <dbReference type="NCBI Taxonomy" id="1873425"/>
    <lineage>
        <taxon>Bacteria</taxon>
        <taxon>Bacillati</taxon>
        <taxon>Bacillota</taxon>
        <taxon>Bacilli</taxon>
        <taxon>Bacillales</taxon>
        <taxon>Paenibacillaceae</taxon>
        <taxon>Paenibacillus</taxon>
    </lineage>
</organism>
<comment type="similarity">
    <text evidence="7">Belongs to the binding-protein-dependent transport system permease family.</text>
</comment>
<feature type="compositionally biased region" description="Low complexity" evidence="8">
    <location>
        <begin position="1"/>
        <end position="23"/>
    </location>
</feature>
<evidence type="ECO:0000256" key="3">
    <source>
        <dbReference type="ARBA" id="ARBA00022475"/>
    </source>
</evidence>
<evidence type="ECO:0000256" key="8">
    <source>
        <dbReference type="SAM" id="MobiDB-lite"/>
    </source>
</evidence>
<evidence type="ECO:0000313" key="10">
    <source>
        <dbReference type="EMBL" id="NQX48559.1"/>
    </source>
</evidence>
<keyword evidence="4 7" id="KW-0812">Transmembrane</keyword>
<feature type="region of interest" description="Disordered" evidence="8">
    <location>
        <begin position="1"/>
        <end position="27"/>
    </location>
</feature>
<dbReference type="Pfam" id="PF00528">
    <property type="entry name" value="BPD_transp_1"/>
    <property type="match status" value="1"/>
</dbReference>
<evidence type="ECO:0000256" key="1">
    <source>
        <dbReference type="ARBA" id="ARBA00004651"/>
    </source>
</evidence>
<sequence>MAERAVAAGNAGSAGRAGSASRAGRIRRPEGPGKVAIAGLGLLLPGGVLILWQMLSHYGMISAMLFPAPYTIAQSFITLASSGELWINLRVSALRTLSGFLLGGGLGLLLGIVVGLFRRSEKLLDPSLQMIRMIPSLAVVPLFILWFGIGEESKVLLIAKSAFFPLYIHTFMGIRGTDNKLFEVARVLGFSRRQQILRLVLPAAVPNIMLGVRLSLGLAWLGLVVAELIASTSGIGYMMSDARQFADTPVVFVGIIVFAAAGLLTDTMVRLVERRLLRWQDSYQG</sequence>
<dbReference type="InterPro" id="IPR035906">
    <property type="entry name" value="MetI-like_sf"/>
</dbReference>
<dbReference type="InterPro" id="IPR000515">
    <property type="entry name" value="MetI-like"/>
</dbReference>
<evidence type="ECO:0000313" key="11">
    <source>
        <dbReference type="Proteomes" id="UP000711047"/>
    </source>
</evidence>
<evidence type="ECO:0000259" key="9">
    <source>
        <dbReference type="PROSITE" id="PS50928"/>
    </source>
</evidence>
<dbReference type="EMBL" id="JABMKX010000016">
    <property type="protein sequence ID" value="NQX48559.1"/>
    <property type="molecule type" value="Genomic_DNA"/>
</dbReference>
<feature type="transmembrane region" description="Helical" evidence="7">
    <location>
        <begin position="97"/>
        <end position="118"/>
    </location>
</feature>
<comment type="subcellular location">
    <subcellularLocation>
        <location evidence="1 7">Cell membrane</location>
        <topology evidence="1 7">Multi-pass membrane protein</topology>
    </subcellularLocation>
</comment>
<evidence type="ECO:0000256" key="7">
    <source>
        <dbReference type="RuleBase" id="RU363032"/>
    </source>
</evidence>
<dbReference type="PROSITE" id="PS50928">
    <property type="entry name" value="ABC_TM1"/>
    <property type="match status" value="1"/>
</dbReference>
<evidence type="ECO:0000256" key="6">
    <source>
        <dbReference type="ARBA" id="ARBA00023136"/>
    </source>
</evidence>
<feature type="transmembrane region" description="Helical" evidence="7">
    <location>
        <begin position="218"/>
        <end position="238"/>
    </location>
</feature>
<feature type="transmembrane region" description="Helical" evidence="7">
    <location>
        <begin position="35"/>
        <end position="55"/>
    </location>
</feature>
<keyword evidence="11" id="KW-1185">Reference proteome</keyword>
<dbReference type="CDD" id="cd06261">
    <property type="entry name" value="TM_PBP2"/>
    <property type="match status" value="1"/>
</dbReference>
<evidence type="ECO:0000256" key="5">
    <source>
        <dbReference type="ARBA" id="ARBA00022989"/>
    </source>
</evidence>
<dbReference type="SUPFAM" id="SSF161098">
    <property type="entry name" value="MetI-like"/>
    <property type="match status" value="1"/>
</dbReference>
<keyword evidence="2 7" id="KW-0813">Transport</keyword>
<keyword evidence="3" id="KW-1003">Cell membrane</keyword>
<reference evidence="10 11" key="1">
    <citation type="submission" date="2020-05" db="EMBL/GenBank/DDBJ databases">
        <title>Paenibacillus glebae, sp. nov., Paenibacillus humi sp. nov., Paenibacillus pedi sp. nov., Paenibacillus terrestris sp. nov. and Paenibacillus terricola sp. nov., isolated from a forest top soil sample.</title>
        <authorList>
            <person name="Qi S."/>
            <person name="Carlier A."/>
            <person name="Cnockaert M."/>
            <person name="Vandamme P."/>
        </authorList>
    </citation>
    <scope>NUCLEOTIDE SEQUENCE [LARGE SCALE GENOMIC DNA]</scope>
    <source>
        <strain evidence="10 11">LMG 29502</strain>
    </source>
</reference>
<accession>A0ABX2DWR6</accession>
<dbReference type="Proteomes" id="UP000711047">
    <property type="component" value="Unassembled WGS sequence"/>
</dbReference>
<feature type="transmembrane region" description="Helical" evidence="7">
    <location>
        <begin position="250"/>
        <end position="272"/>
    </location>
</feature>
<dbReference type="PANTHER" id="PTHR30151">
    <property type="entry name" value="ALKANE SULFONATE ABC TRANSPORTER-RELATED, MEMBRANE SUBUNIT"/>
    <property type="match status" value="1"/>
</dbReference>
<dbReference type="Gene3D" id="1.10.3720.10">
    <property type="entry name" value="MetI-like"/>
    <property type="match status" value="1"/>
</dbReference>
<name>A0ABX2DWR6_9BACL</name>
<keyword evidence="5 7" id="KW-1133">Transmembrane helix</keyword>
<evidence type="ECO:0000256" key="2">
    <source>
        <dbReference type="ARBA" id="ARBA00022448"/>
    </source>
</evidence>
<evidence type="ECO:0000256" key="4">
    <source>
        <dbReference type="ARBA" id="ARBA00022692"/>
    </source>
</evidence>
<feature type="transmembrane region" description="Helical" evidence="7">
    <location>
        <begin position="130"/>
        <end position="149"/>
    </location>
</feature>
<feature type="domain" description="ABC transmembrane type-1" evidence="9">
    <location>
        <begin position="89"/>
        <end position="269"/>
    </location>
</feature>
<dbReference type="RefSeq" id="WP_173138819.1">
    <property type="nucleotide sequence ID" value="NZ_JABMKX010000016.1"/>
</dbReference>
<protein>
    <submittedName>
        <fullName evidence="10">ABC transporter permease</fullName>
    </submittedName>
</protein>
<proteinExistence type="inferred from homology"/>
<keyword evidence="6 7" id="KW-0472">Membrane</keyword>
<comment type="caution">
    <text evidence="10">The sequence shown here is derived from an EMBL/GenBank/DDBJ whole genome shotgun (WGS) entry which is preliminary data.</text>
</comment>
<feature type="transmembrane region" description="Helical" evidence="7">
    <location>
        <begin position="155"/>
        <end position="174"/>
    </location>
</feature>
<gene>
    <name evidence="10" type="ORF">HQN87_24820</name>
</gene>
<dbReference type="PANTHER" id="PTHR30151:SF38">
    <property type="entry name" value="ALIPHATIC SULFONATES TRANSPORT PERMEASE PROTEIN SSUC-RELATED"/>
    <property type="match status" value="1"/>
</dbReference>